<comment type="function">
    <text evidence="4">Involved in spliceosome maturation and the first step of pre-mRNA splicing.</text>
</comment>
<feature type="compositionally biased region" description="Polar residues" evidence="5">
    <location>
        <begin position="148"/>
        <end position="174"/>
    </location>
</feature>
<dbReference type="Pfam" id="PF12656">
    <property type="entry name" value="G-patch_2"/>
    <property type="match status" value="1"/>
</dbReference>
<feature type="region of interest" description="Disordered" evidence="5">
    <location>
        <begin position="259"/>
        <end position="357"/>
    </location>
</feature>
<dbReference type="PANTHER" id="PTHR15818:SF2">
    <property type="entry name" value="G-PATCH DOMAIN AND KOW MOTIFS-CONTAINING PROTEIN"/>
    <property type="match status" value="1"/>
</dbReference>
<comment type="subcellular location">
    <subcellularLocation>
        <location evidence="1 4">Nucleus</location>
    </subcellularLocation>
</comment>
<dbReference type="InterPro" id="IPR026822">
    <property type="entry name" value="Spp2/MOS2_G-patch"/>
</dbReference>
<feature type="compositionally biased region" description="Polar residues" evidence="5">
    <location>
        <begin position="1"/>
        <end position="10"/>
    </location>
</feature>
<evidence type="ECO:0000259" key="6">
    <source>
        <dbReference type="Pfam" id="PF12656"/>
    </source>
</evidence>
<reference evidence="7" key="1">
    <citation type="submission" date="2022-07" db="EMBL/GenBank/DDBJ databases">
        <title>Genome Sequence of Xylaria arbuscula.</title>
        <authorList>
            <person name="Buettner E."/>
        </authorList>
    </citation>
    <scope>NUCLEOTIDE SEQUENCE</scope>
    <source>
        <strain evidence="7">VT107</strain>
    </source>
</reference>
<gene>
    <name evidence="7" type="ORF">NPX13_g10873</name>
</gene>
<dbReference type="PANTHER" id="PTHR15818">
    <property type="entry name" value="G PATCH AND KOW-CONTAINING"/>
    <property type="match status" value="1"/>
</dbReference>
<accession>A0A9W8N3U6</accession>
<feature type="compositionally biased region" description="Polar residues" evidence="5">
    <location>
        <begin position="209"/>
        <end position="228"/>
    </location>
</feature>
<organism evidence="7 8">
    <name type="scientific">Xylaria arbuscula</name>
    <dbReference type="NCBI Taxonomy" id="114810"/>
    <lineage>
        <taxon>Eukaryota</taxon>
        <taxon>Fungi</taxon>
        <taxon>Dikarya</taxon>
        <taxon>Ascomycota</taxon>
        <taxon>Pezizomycotina</taxon>
        <taxon>Sordariomycetes</taxon>
        <taxon>Xylariomycetidae</taxon>
        <taxon>Xylariales</taxon>
        <taxon>Xylariaceae</taxon>
        <taxon>Xylaria</taxon>
    </lineage>
</organism>
<evidence type="ECO:0000256" key="5">
    <source>
        <dbReference type="SAM" id="MobiDB-lite"/>
    </source>
</evidence>
<comment type="similarity">
    <text evidence="2 4">Belongs to the SPP2 family.</text>
</comment>
<keyword evidence="3 4" id="KW-0539">Nucleus</keyword>
<dbReference type="VEuPathDB" id="FungiDB:F4678DRAFT_217651"/>
<evidence type="ECO:0000256" key="4">
    <source>
        <dbReference type="RuleBase" id="RU369096"/>
    </source>
</evidence>
<keyword evidence="4" id="KW-0507">mRNA processing</keyword>
<feature type="compositionally biased region" description="Basic and acidic residues" evidence="5">
    <location>
        <begin position="259"/>
        <end position="268"/>
    </location>
</feature>
<name>A0A9W8N3U6_9PEZI</name>
<evidence type="ECO:0000313" key="7">
    <source>
        <dbReference type="EMBL" id="KAJ3553510.1"/>
    </source>
</evidence>
<comment type="caution">
    <text evidence="7">The sequence shown here is derived from an EMBL/GenBank/DDBJ whole genome shotgun (WGS) entry which is preliminary data.</text>
</comment>
<sequence>MSNSAPQQQAPRIAIKFGTSSAPKPSSNATNRSGQSQLSSTLGKRQRPNALYHDSDSGGEDDRIGRHEAVTTIGTDVTTRGCDGPSERRHKKEYVISSQKNRDWKADAKERRGDRPASMYPTSTGTKQSRETAPADEDKDIKWGLNVTKKSLQEAQVDSSQTANELQEPENNPSDETKATPEPSVDVDKDAMDALLGKRKPTRDFVIKESSSNNKPQLSEQDAYQRSMTEAADVSTIEEYDEIPEGEFGAAMLRGMGWKGEEFGSKPKEVKRRPPLMGLGSKEDEEIKKAELAKRHGHREPRKRLDEYRRDKEKEKQERNGRYRDSYKADRERERREHNHEGSHRTRYRDRDDRSYR</sequence>
<dbReference type="EMBL" id="JANPWZ010003271">
    <property type="protein sequence ID" value="KAJ3553510.1"/>
    <property type="molecule type" value="Genomic_DNA"/>
</dbReference>
<keyword evidence="8" id="KW-1185">Reference proteome</keyword>
<evidence type="ECO:0000256" key="2">
    <source>
        <dbReference type="ARBA" id="ARBA00008576"/>
    </source>
</evidence>
<feature type="domain" description="Spp2/MOS2 G-patch" evidence="6">
    <location>
        <begin position="233"/>
        <end position="284"/>
    </location>
</feature>
<proteinExistence type="inferred from homology"/>
<feature type="compositionally biased region" description="Basic and acidic residues" evidence="5">
    <location>
        <begin position="281"/>
        <end position="294"/>
    </location>
</feature>
<feature type="compositionally biased region" description="Basic and acidic residues" evidence="5">
    <location>
        <begin position="303"/>
        <end position="357"/>
    </location>
</feature>
<evidence type="ECO:0000313" key="8">
    <source>
        <dbReference type="Proteomes" id="UP001148614"/>
    </source>
</evidence>
<feature type="region of interest" description="Disordered" evidence="5">
    <location>
        <begin position="1"/>
        <end position="240"/>
    </location>
</feature>
<evidence type="ECO:0000256" key="3">
    <source>
        <dbReference type="ARBA" id="ARBA00023242"/>
    </source>
</evidence>
<dbReference type="GO" id="GO:0005681">
    <property type="term" value="C:spliceosomal complex"/>
    <property type="evidence" value="ECO:0007669"/>
    <property type="project" value="UniProtKB-UniRule"/>
</dbReference>
<dbReference type="AlphaFoldDB" id="A0A9W8N3U6"/>
<keyword evidence="4" id="KW-0508">mRNA splicing</keyword>
<feature type="compositionally biased region" description="Basic and acidic residues" evidence="5">
    <location>
        <begin position="53"/>
        <end position="69"/>
    </location>
</feature>
<protein>
    <recommendedName>
        <fullName evidence="4">Pre-mRNA-splicing factor</fullName>
    </recommendedName>
</protein>
<dbReference type="GO" id="GO:0000398">
    <property type="term" value="P:mRNA splicing, via spliceosome"/>
    <property type="evidence" value="ECO:0007669"/>
    <property type="project" value="UniProtKB-UniRule"/>
</dbReference>
<dbReference type="Proteomes" id="UP001148614">
    <property type="component" value="Unassembled WGS sequence"/>
</dbReference>
<evidence type="ECO:0000256" key="1">
    <source>
        <dbReference type="ARBA" id="ARBA00004123"/>
    </source>
</evidence>
<dbReference type="InterPro" id="IPR045166">
    <property type="entry name" value="Spp2-like"/>
</dbReference>
<keyword evidence="4" id="KW-0747">Spliceosome</keyword>
<feature type="compositionally biased region" description="Polar residues" evidence="5">
    <location>
        <begin position="18"/>
        <end position="43"/>
    </location>
</feature>
<feature type="compositionally biased region" description="Basic and acidic residues" evidence="5">
    <location>
        <begin position="100"/>
        <end position="115"/>
    </location>
</feature>